<feature type="region of interest" description="Disordered" evidence="1">
    <location>
        <begin position="62"/>
        <end position="97"/>
    </location>
</feature>
<organism evidence="2 3">
    <name type="scientific">Leptidea sinapis</name>
    <dbReference type="NCBI Taxonomy" id="189913"/>
    <lineage>
        <taxon>Eukaryota</taxon>
        <taxon>Metazoa</taxon>
        <taxon>Ecdysozoa</taxon>
        <taxon>Arthropoda</taxon>
        <taxon>Hexapoda</taxon>
        <taxon>Insecta</taxon>
        <taxon>Pterygota</taxon>
        <taxon>Neoptera</taxon>
        <taxon>Endopterygota</taxon>
        <taxon>Lepidoptera</taxon>
        <taxon>Glossata</taxon>
        <taxon>Ditrysia</taxon>
        <taxon>Papilionoidea</taxon>
        <taxon>Pieridae</taxon>
        <taxon>Dismorphiinae</taxon>
        <taxon>Leptidea</taxon>
    </lineage>
</organism>
<reference evidence="2 3" key="1">
    <citation type="submission" date="2017-07" db="EMBL/GenBank/DDBJ databases">
        <authorList>
            <person name="Talla V."/>
            <person name="Backstrom N."/>
        </authorList>
    </citation>
    <scope>NUCLEOTIDE SEQUENCE [LARGE SCALE GENOMIC DNA]</scope>
</reference>
<dbReference type="AlphaFoldDB" id="A0A5E4Q8W1"/>
<dbReference type="EMBL" id="FZQP02001781">
    <property type="protein sequence ID" value="VVC93823.1"/>
    <property type="molecule type" value="Genomic_DNA"/>
</dbReference>
<dbReference type="InterPro" id="IPR011011">
    <property type="entry name" value="Znf_FYVE_PHD"/>
</dbReference>
<gene>
    <name evidence="2" type="ORF">LSINAPIS_LOCUS5930</name>
</gene>
<protein>
    <submittedName>
        <fullName evidence="2">Uncharacterized protein</fullName>
    </submittedName>
</protein>
<evidence type="ECO:0000313" key="2">
    <source>
        <dbReference type="EMBL" id="VVC93823.1"/>
    </source>
</evidence>
<feature type="region of interest" description="Disordered" evidence="1">
    <location>
        <begin position="150"/>
        <end position="172"/>
    </location>
</feature>
<dbReference type="SUPFAM" id="SSF57903">
    <property type="entry name" value="FYVE/PHD zinc finger"/>
    <property type="match status" value="1"/>
</dbReference>
<name>A0A5E4Q8W1_9NEOP</name>
<feature type="compositionally biased region" description="Polar residues" evidence="1">
    <location>
        <begin position="150"/>
        <end position="165"/>
    </location>
</feature>
<proteinExistence type="predicted"/>
<evidence type="ECO:0000256" key="1">
    <source>
        <dbReference type="SAM" id="MobiDB-lite"/>
    </source>
</evidence>
<evidence type="ECO:0000313" key="3">
    <source>
        <dbReference type="Proteomes" id="UP000324832"/>
    </source>
</evidence>
<keyword evidence="3" id="KW-1185">Reference proteome</keyword>
<accession>A0A5E4Q8W1</accession>
<dbReference type="Proteomes" id="UP000324832">
    <property type="component" value="Unassembled WGS sequence"/>
</dbReference>
<sequence>MEPTHSLKRSPQGEEERESPWFSILKCAKCHDWYPTLCHRPTIGDWHCPSCQRKLNEVVEHGASQQPMEQTFNRDWDMEPTPNQSLERSPQGEGEHGASPWFSIRECAKCHLGYPSLCKSRAATELSVVSSHCPPCRFRPNEIVAPDATQQPMNQTQSLKRSPQGQGEHGAGPCFSYPYLLWRDDPSPAPWRQASKPL</sequence>